<keyword evidence="7" id="KW-1185">Reference proteome</keyword>
<protein>
    <submittedName>
        <fullName evidence="6">SDR family NAD(P)-dependent oxidoreductase</fullName>
    </submittedName>
</protein>
<organism evidence="6 7">
    <name type="scientific">Paenibacillus lignilyticus</name>
    <dbReference type="NCBI Taxonomy" id="1172615"/>
    <lineage>
        <taxon>Bacteria</taxon>
        <taxon>Bacillati</taxon>
        <taxon>Bacillota</taxon>
        <taxon>Bacilli</taxon>
        <taxon>Bacillales</taxon>
        <taxon>Paenibacillaceae</taxon>
        <taxon>Paenibacillus</taxon>
    </lineage>
</organism>
<evidence type="ECO:0000313" key="6">
    <source>
        <dbReference type="EMBL" id="MBP3965140.1"/>
    </source>
</evidence>
<accession>A0ABS5CH18</accession>
<gene>
    <name evidence="6" type="ORF">I8J30_20655</name>
</gene>
<dbReference type="Proteomes" id="UP000673394">
    <property type="component" value="Unassembled WGS sequence"/>
</dbReference>
<keyword evidence="4" id="KW-0521">NADP</keyword>
<keyword evidence="5" id="KW-0560">Oxidoreductase</keyword>
<comment type="subcellular location">
    <subcellularLocation>
        <location evidence="1">Cytoplasm</location>
    </subcellularLocation>
</comment>
<dbReference type="RefSeq" id="WP_210661351.1">
    <property type="nucleotide sequence ID" value="NZ_JAGKSP010000009.1"/>
</dbReference>
<evidence type="ECO:0000313" key="7">
    <source>
        <dbReference type="Proteomes" id="UP000673394"/>
    </source>
</evidence>
<dbReference type="InterPro" id="IPR020904">
    <property type="entry name" value="Sc_DH/Rdtase_CS"/>
</dbReference>
<evidence type="ECO:0000256" key="1">
    <source>
        <dbReference type="ARBA" id="ARBA00004496"/>
    </source>
</evidence>
<name>A0ABS5CH18_9BACL</name>
<evidence type="ECO:0000256" key="4">
    <source>
        <dbReference type="ARBA" id="ARBA00022857"/>
    </source>
</evidence>
<dbReference type="PRINTS" id="PR00081">
    <property type="entry name" value="GDHRDH"/>
</dbReference>
<dbReference type="PANTHER" id="PTHR44085">
    <property type="entry name" value="SEPIAPTERIN REDUCTASE"/>
    <property type="match status" value="1"/>
</dbReference>
<dbReference type="InterPro" id="IPR051721">
    <property type="entry name" value="Biopterin_syn/organic_redct"/>
</dbReference>
<dbReference type="Pfam" id="PF00106">
    <property type="entry name" value="adh_short"/>
    <property type="match status" value="1"/>
</dbReference>
<evidence type="ECO:0000256" key="3">
    <source>
        <dbReference type="ARBA" id="ARBA00022490"/>
    </source>
</evidence>
<comment type="similarity">
    <text evidence="2">Belongs to the short-chain dehydrogenases/reductases (SDR) family.</text>
</comment>
<keyword evidence="3" id="KW-0963">Cytoplasm</keyword>
<proteinExistence type="inferred from homology"/>
<comment type="caution">
    <text evidence="6">The sequence shown here is derived from an EMBL/GenBank/DDBJ whole genome shotgun (WGS) entry which is preliminary data.</text>
</comment>
<dbReference type="PROSITE" id="PS00061">
    <property type="entry name" value="ADH_SHORT"/>
    <property type="match status" value="1"/>
</dbReference>
<dbReference type="Gene3D" id="3.40.50.720">
    <property type="entry name" value="NAD(P)-binding Rossmann-like Domain"/>
    <property type="match status" value="1"/>
</dbReference>
<evidence type="ECO:0000256" key="5">
    <source>
        <dbReference type="ARBA" id="ARBA00023002"/>
    </source>
</evidence>
<dbReference type="InterPro" id="IPR036291">
    <property type="entry name" value="NAD(P)-bd_dom_sf"/>
</dbReference>
<dbReference type="InterPro" id="IPR002347">
    <property type="entry name" value="SDR_fam"/>
</dbReference>
<dbReference type="SUPFAM" id="SSF51735">
    <property type="entry name" value="NAD(P)-binding Rossmann-fold domains"/>
    <property type="match status" value="1"/>
</dbReference>
<evidence type="ECO:0000256" key="2">
    <source>
        <dbReference type="ARBA" id="ARBA00006484"/>
    </source>
</evidence>
<dbReference type="PANTHER" id="PTHR44085:SF2">
    <property type="entry name" value="SEPIAPTERIN REDUCTASE"/>
    <property type="match status" value="1"/>
</dbReference>
<sequence>MNRGKAVAIVTGTSRGIGEAVALELLTAGYEVYGLSRSESKVLVGRERFTSVPCDLANAGDLEQIIDRLFLIIREDAEISELLLINNAAKLEPLKPIDAIRASEMAVHLQTSLLAPMLLCSRFVHHTRAIAALRRKTIINVTSGLAEYSAPSMSMYCSGKAALNMLTRCIADEQRDEANPVHVFAFDPGMADTQMQTVARGRDKADFPLQGYFQTSYEQGKLRSPAEVAAALYRLLRESHQSGSVLRAFENDR</sequence>
<dbReference type="EMBL" id="JAGKSP010000009">
    <property type="protein sequence ID" value="MBP3965140.1"/>
    <property type="molecule type" value="Genomic_DNA"/>
</dbReference>
<reference evidence="6 7" key="1">
    <citation type="submission" date="2021-04" db="EMBL/GenBank/DDBJ databases">
        <title>Paenibacillus sp. DLE-14 whole genome sequence.</title>
        <authorList>
            <person name="Ham Y.J."/>
        </authorList>
    </citation>
    <scope>NUCLEOTIDE SEQUENCE [LARGE SCALE GENOMIC DNA]</scope>
    <source>
        <strain evidence="6 7">DLE-14</strain>
    </source>
</reference>